<dbReference type="Proteomes" id="UP000184188">
    <property type="component" value="Unassembled WGS sequence"/>
</dbReference>
<gene>
    <name evidence="6" type="ORF">ASPZODRAFT_101022</name>
</gene>
<name>A0A1L9SCG8_9EURO</name>
<dbReference type="RefSeq" id="XP_022579342.1">
    <property type="nucleotide sequence ID" value="XM_022720780.1"/>
</dbReference>
<reference evidence="7" key="1">
    <citation type="journal article" date="2017" name="Genome Biol.">
        <title>Comparative genomics reveals high biological diversity and specific adaptations in the industrially and medically important fungal genus Aspergillus.</title>
        <authorList>
            <person name="de Vries R.P."/>
            <person name="Riley R."/>
            <person name="Wiebenga A."/>
            <person name="Aguilar-Osorio G."/>
            <person name="Amillis S."/>
            <person name="Uchima C.A."/>
            <person name="Anderluh G."/>
            <person name="Asadollahi M."/>
            <person name="Askin M."/>
            <person name="Barry K."/>
            <person name="Battaglia E."/>
            <person name="Bayram O."/>
            <person name="Benocci T."/>
            <person name="Braus-Stromeyer S.A."/>
            <person name="Caldana C."/>
            <person name="Canovas D."/>
            <person name="Cerqueira G.C."/>
            <person name="Chen F."/>
            <person name="Chen W."/>
            <person name="Choi C."/>
            <person name="Clum A."/>
            <person name="Dos Santos R.A."/>
            <person name="Damasio A.R."/>
            <person name="Diallinas G."/>
            <person name="Emri T."/>
            <person name="Fekete E."/>
            <person name="Flipphi M."/>
            <person name="Freyberg S."/>
            <person name="Gallo A."/>
            <person name="Gournas C."/>
            <person name="Habgood R."/>
            <person name="Hainaut M."/>
            <person name="Harispe M.L."/>
            <person name="Henrissat B."/>
            <person name="Hilden K.S."/>
            <person name="Hope R."/>
            <person name="Hossain A."/>
            <person name="Karabika E."/>
            <person name="Karaffa L."/>
            <person name="Karanyi Z."/>
            <person name="Krasevec N."/>
            <person name="Kuo A."/>
            <person name="Kusch H."/>
            <person name="LaButti K."/>
            <person name="Lagendijk E.L."/>
            <person name="Lapidus A."/>
            <person name="Levasseur A."/>
            <person name="Lindquist E."/>
            <person name="Lipzen A."/>
            <person name="Logrieco A.F."/>
            <person name="MacCabe A."/>
            <person name="Maekelae M.R."/>
            <person name="Malavazi I."/>
            <person name="Melin P."/>
            <person name="Meyer V."/>
            <person name="Mielnichuk N."/>
            <person name="Miskei M."/>
            <person name="Molnar A.P."/>
            <person name="Mule G."/>
            <person name="Ngan C.Y."/>
            <person name="Orejas M."/>
            <person name="Orosz E."/>
            <person name="Ouedraogo J.P."/>
            <person name="Overkamp K.M."/>
            <person name="Park H.-S."/>
            <person name="Perrone G."/>
            <person name="Piumi F."/>
            <person name="Punt P.J."/>
            <person name="Ram A.F."/>
            <person name="Ramon A."/>
            <person name="Rauscher S."/>
            <person name="Record E."/>
            <person name="Riano-Pachon D.M."/>
            <person name="Robert V."/>
            <person name="Roehrig J."/>
            <person name="Ruller R."/>
            <person name="Salamov A."/>
            <person name="Salih N.S."/>
            <person name="Samson R.A."/>
            <person name="Sandor E."/>
            <person name="Sanguinetti M."/>
            <person name="Schuetze T."/>
            <person name="Sepcic K."/>
            <person name="Shelest E."/>
            <person name="Sherlock G."/>
            <person name="Sophianopoulou V."/>
            <person name="Squina F.M."/>
            <person name="Sun H."/>
            <person name="Susca A."/>
            <person name="Todd R.B."/>
            <person name="Tsang A."/>
            <person name="Unkles S.E."/>
            <person name="van de Wiele N."/>
            <person name="van Rossen-Uffink D."/>
            <person name="Oliveira J.V."/>
            <person name="Vesth T.C."/>
            <person name="Visser J."/>
            <person name="Yu J.-H."/>
            <person name="Zhou M."/>
            <person name="Andersen M.R."/>
            <person name="Archer D.B."/>
            <person name="Baker S.E."/>
            <person name="Benoit I."/>
            <person name="Brakhage A.A."/>
            <person name="Braus G.H."/>
            <person name="Fischer R."/>
            <person name="Frisvad J.C."/>
            <person name="Goldman G.H."/>
            <person name="Houbraken J."/>
            <person name="Oakley B."/>
            <person name="Pocsi I."/>
            <person name="Scazzocchio C."/>
            <person name="Seiboth B."/>
            <person name="vanKuyk P.A."/>
            <person name="Wortman J."/>
            <person name="Dyer P.S."/>
            <person name="Grigoriev I.V."/>
        </authorList>
    </citation>
    <scope>NUCLEOTIDE SEQUENCE [LARGE SCALE GENOMIC DNA]</scope>
    <source>
        <strain evidence="7">CBS 506.65</strain>
    </source>
</reference>
<dbReference type="GO" id="GO:0005634">
    <property type="term" value="C:nucleus"/>
    <property type="evidence" value="ECO:0007669"/>
    <property type="project" value="UniProtKB-SubCell"/>
</dbReference>
<dbReference type="SUPFAM" id="SSF51197">
    <property type="entry name" value="Clavaminate synthase-like"/>
    <property type="match status" value="1"/>
</dbReference>
<protein>
    <recommendedName>
        <fullName evidence="5">JmjC domain-containing protein</fullName>
    </recommendedName>
</protein>
<dbReference type="InterPro" id="IPR018866">
    <property type="entry name" value="Znf-4CXXC_R1"/>
</dbReference>
<proteinExistence type="predicted"/>
<evidence type="ECO:0000256" key="1">
    <source>
        <dbReference type="ARBA" id="ARBA00004123"/>
    </source>
</evidence>
<dbReference type="Gene3D" id="2.60.120.650">
    <property type="entry name" value="Cupin"/>
    <property type="match status" value="1"/>
</dbReference>
<dbReference type="GeneID" id="34607245"/>
<dbReference type="OrthoDB" id="298344at2759"/>
<dbReference type="EMBL" id="KV878347">
    <property type="protein sequence ID" value="OJJ44832.1"/>
    <property type="molecule type" value="Genomic_DNA"/>
</dbReference>
<evidence type="ECO:0000256" key="3">
    <source>
        <dbReference type="ARBA" id="ARBA00023163"/>
    </source>
</evidence>
<dbReference type="VEuPathDB" id="FungiDB:ASPZODRAFT_101022"/>
<accession>A0A1L9SCG8</accession>
<keyword evidence="2" id="KW-0805">Transcription regulation</keyword>
<keyword evidence="7" id="KW-1185">Reference proteome</keyword>
<evidence type="ECO:0000313" key="7">
    <source>
        <dbReference type="Proteomes" id="UP000184188"/>
    </source>
</evidence>
<sequence>MPTPRSRASFEPISPDLDVTSLVESTPNFELAPRIPYESIEEQGLDRFEKLVLLHVVIGGKPLVIEGFEQLLDKDVFSEKWLRCNYNSKVETARDLTNKSNLALTVGHYLKSMPLLTDQWNERNYKDRDRQRIYLKDIDCPALWYEKLKDMTPPALFYHNNSVSILDNDGEIPSQSSLNRQNVSVAGDLMSCLPINMRADNLMCYIGHEGTYTPSHREMCASLGHNLMVETSTGLIEYGKKTKPGSSIWFMTESKERKMAAEYWISKLGHDIELEDHFAQLNAWRLAPFKTYMVEQKLGDFILIPPLAVHQVWNRGTRTMKIAWNRTTVETLDMALNEALHGARMVCRDEQYKNKAIVYYALQQYSDRLRQSGHSGVLPLKVRRLQKDFTRLFTLFTEILVSESFSEKLHEENVEFLPFDGNITCSYCRCNIFNRFLSCPWCAGNQQKTEMDPYDICMECYAMGRSCACISGLKWVEQFRWGELIENHEIWWRQILKFDSSCHSLSQARGLTGKKALAEVCQEELKKRPWVDITKPVVREVEGDGLDLDEDVERAHKRRKKSKPSAKWLKEMGRCHVCKTLDPLWKLASCTTCDGKYCYGSLFRAFNWKPQEIMETLKWECPKCRKICNCGACRRNPSMTPFQHTSISLGHDTKKIADPRSVEVLVNFSHSNIQWMKKANDDSSEDFSVSKKHLKKQIIDELDSGTQPLDDHHIGVEEHPASIQKDSPDFEDIPVDPALKMVSQGIDQFHNGRMTWKESDLNPTFAAKSALDTLS</sequence>
<keyword evidence="4" id="KW-0539">Nucleus</keyword>
<dbReference type="InterPro" id="IPR003347">
    <property type="entry name" value="JmjC_dom"/>
</dbReference>
<evidence type="ECO:0000256" key="2">
    <source>
        <dbReference type="ARBA" id="ARBA00023015"/>
    </source>
</evidence>
<dbReference type="SMART" id="SM00558">
    <property type="entry name" value="JmjC"/>
    <property type="match status" value="1"/>
</dbReference>
<evidence type="ECO:0000256" key="4">
    <source>
        <dbReference type="ARBA" id="ARBA00023242"/>
    </source>
</evidence>
<dbReference type="STRING" id="1073090.A0A1L9SCG8"/>
<comment type="subcellular location">
    <subcellularLocation>
        <location evidence="1">Nucleus</location>
    </subcellularLocation>
</comment>
<keyword evidence="3" id="KW-0804">Transcription</keyword>
<dbReference type="Pfam" id="PF10497">
    <property type="entry name" value="zf-4CXXC_R1"/>
    <property type="match status" value="1"/>
</dbReference>
<feature type="domain" description="JmjC" evidence="5">
    <location>
        <begin position="161"/>
        <end position="343"/>
    </location>
</feature>
<organism evidence="6 7">
    <name type="scientific">Penicilliopsis zonata CBS 506.65</name>
    <dbReference type="NCBI Taxonomy" id="1073090"/>
    <lineage>
        <taxon>Eukaryota</taxon>
        <taxon>Fungi</taxon>
        <taxon>Dikarya</taxon>
        <taxon>Ascomycota</taxon>
        <taxon>Pezizomycotina</taxon>
        <taxon>Eurotiomycetes</taxon>
        <taxon>Eurotiomycetidae</taxon>
        <taxon>Eurotiales</taxon>
        <taxon>Aspergillaceae</taxon>
        <taxon>Penicilliopsis</taxon>
    </lineage>
</organism>
<evidence type="ECO:0000313" key="6">
    <source>
        <dbReference type="EMBL" id="OJJ44832.1"/>
    </source>
</evidence>
<dbReference type="AlphaFoldDB" id="A0A1L9SCG8"/>
<dbReference type="Pfam" id="PF02373">
    <property type="entry name" value="JmjC"/>
    <property type="match status" value="1"/>
</dbReference>
<evidence type="ECO:0000259" key="5">
    <source>
        <dbReference type="PROSITE" id="PS51184"/>
    </source>
</evidence>
<dbReference type="PROSITE" id="PS51184">
    <property type="entry name" value="JMJC"/>
    <property type="match status" value="1"/>
</dbReference>